<dbReference type="Proteomes" id="UP000607559">
    <property type="component" value="Unassembled WGS sequence"/>
</dbReference>
<accession>A0A8J2XTW1</accession>
<dbReference type="EMBL" id="BMJC01000006">
    <property type="protein sequence ID" value="GGB20872.1"/>
    <property type="molecule type" value="Genomic_DNA"/>
</dbReference>
<dbReference type="Gene3D" id="2.60.40.10">
    <property type="entry name" value="Immunoglobulins"/>
    <property type="match status" value="1"/>
</dbReference>
<evidence type="ECO:0000313" key="2">
    <source>
        <dbReference type="Proteomes" id="UP000607559"/>
    </source>
</evidence>
<dbReference type="InterPro" id="IPR036116">
    <property type="entry name" value="FN3_sf"/>
</dbReference>
<reference evidence="1" key="1">
    <citation type="journal article" date="2014" name="Int. J. Syst. Evol. Microbiol.">
        <title>Complete genome sequence of Corynebacterium casei LMG S-19264T (=DSM 44701T), isolated from a smear-ripened cheese.</title>
        <authorList>
            <consortium name="US DOE Joint Genome Institute (JGI-PGF)"/>
            <person name="Walter F."/>
            <person name="Albersmeier A."/>
            <person name="Kalinowski J."/>
            <person name="Ruckert C."/>
        </authorList>
    </citation>
    <scope>NUCLEOTIDE SEQUENCE</scope>
    <source>
        <strain evidence="1">CGMCC 1.15448</strain>
    </source>
</reference>
<reference evidence="1" key="2">
    <citation type="submission" date="2020-09" db="EMBL/GenBank/DDBJ databases">
        <authorList>
            <person name="Sun Q."/>
            <person name="Zhou Y."/>
        </authorList>
    </citation>
    <scope>NUCLEOTIDE SEQUENCE</scope>
    <source>
        <strain evidence="1">CGMCC 1.15448</strain>
    </source>
</reference>
<dbReference type="SUPFAM" id="SSF49265">
    <property type="entry name" value="Fibronectin type III"/>
    <property type="match status" value="1"/>
</dbReference>
<organism evidence="1 2">
    <name type="scientific">Puia dinghuensis</name>
    <dbReference type="NCBI Taxonomy" id="1792502"/>
    <lineage>
        <taxon>Bacteria</taxon>
        <taxon>Pseudomonadati</taxon>
        <taxon>Bacteroidota</taxon>
        <taxon>Chitinophagia</taxon>
        <taxon>Chitinophagales</taxon>
        <taxon>Chitinophagaceae</taxon>
        <taxon>Puia</taxon>
    </lineage>
</organism>
<comment type="caution">
    <text evidence="1">The sequence shown here is derived from an EMBL/GenBank/DDBJ whole genome shotgun (WGS) entry which is preliminary data.</text>
</comment>
<protein>
    <recommendedName>
        <fullName evidence="3">DUF5000 domain-containing protein</fullName>
    </recommendedName>
</protein>
<dbReference type="Gene3D" id="2.60.120.260">
    <property type="entry name" value="Galactose-binding domain-like"/>
    <property type="match status" value="1"/>
</dbReference>
<proteinExistence type="predicted"/>
<dbReference type="RefSeq" id="WP_188937136.1">
    <property type="nucleotide sequence ID" value="NZ_BMJC01000006.1"/>
</dbReference>
<evidence type="ECO:0000313" key="1">
    <source>
        <dbReference type="EMBL" id="GGB20872.1"/>
    </source>
</evidence>
<name>A0A8J2XTW1_9BACT</name>
<dbReference type="Pfam" id="PF16389">
    <property type="entry name" value="DUF4998"/>
    <property type="match status" value="1"/>
</dbReference>
<evidence type="ECO:0008006" key="3">
    <source>
        <dbReference type="Google" id="ProtNLM"/>
    </source>
</evidence>
<dbReference type="InterPro" id="IPR013783">
    <property type="entry name" value="Ig-like_fold"/>
</dbReference>
<keyword evidence="2" id="KW-1185">Reference proteome</keyword>
<gene>
    <name evidence="1" type="ORF">GCM10011511_50810</name>
</gene>
<dbReference type="AlphaFoldDB" id="A0A8J2XTW1"/>
<sequence>METRTKISVYVFLILLLQIAACSKKPTDFRKFLAGSEIIYPGAANQTQVLPGNYRLELTWHPSADPSVAKYVVYWNNYADSLTVPATSHNPADTVKCLISKLQEYTYTFFINSYDNAGNKSISTEIDNARAYGSIYQASLINRPINRDTPYIYTSDSFLVLKFVAPDTINITTTINYTNMQGNAEQKVLPPAVDSVLITDYHHGTPVVYQSSYIPVRGAIDTFITTHVDTVPSIYRIIMCNKSLFKAVNLPHDLVAGFGTSLPQIWDGTMTPKGYPNIFHSDGSGNPPLPGTITMDMGATYNNLVKVEEIGRNCCHNPKEFEVWGIADTTGAISSLLPGNSGWKADMTAKGWAELGDFTRTDDGIAPYDALLNSNPPPVRFLIVRFVSDVDNSGYINLSQMTFWYKQ</sequence>